<comment type="subcellular location">
    <subcellularLocation>
        <location evidence="1 9">Cell membrane</location>
        <topology evidence="1 9">Multi-pass membrane protein</topology>
    </subcellularLocation>
</comment>
<keyword evidence="5 9" id="KW-0812">Transmembrane</keyword>
<reference evidence="11 14" key="1">
    <citation type="journal article" date="2012" name="J. Bacteriol.">
        <title>Draft Genome Sequence of Turicella otitidis ATCC 51513, Isolated from Middle Ear Fluid from a Child with Otitis Media.</title>
        <authorList>
            <person name="Brinkrolf K."/>
            <person name="Schneider J."/>
            <person name="Knecht M."/>
            <person name="Ruckert C."/>
            <person name="Tauch A."/>
        </authorList>
    </citation>
    <scope>NUCLEOTIDE SEQUENCE [LARGE SCALE GENOMIC DNA]</scope>
    <source>
        <strain evidence="11 14">ATCC 51513</strain>
    </source>
</reference>
<evidence type="ECO:0000313" key="12">
    <source>
        <dbReference type="EMBL" id="EJZ82980.1"/>
    </source>
</evidence>
<feature type="domain" description="ABC transmembrane type-1" evidence="10">
    <location>
        <begin position="21"/>
        <end position="206"/>
    </location>
</feature>
<keyword evidence="8 9" id="KW-0472">Membrane</keyword>
<keyword evidence="6" id="KW-0029">Amino-acid transport</keyword>
<comment type="caution">
    <text evidence="11">The sequence shown here is derived from an EMBL/GenBank/DDBJ whole genome shotgun (WGS) entry which is preliminary data.</text>
</comment>
<dbReference type="Proteomes" id="UP000006078">
    <property type="component" value="Unassembled WGS sequence"/>
</dbReference>
<evidence type="ECO:0000313" key="13">
    <source>
        <dbReference type="Proteomes" id="UP000006078"/>
    </source>
</evidence>
<dbReference type="PANTHER" id="PTHR30614:SF37">
    <property type="entry name" value="AMINO-ACID ABC TRANSPORTER PERMEASE PROTEIN YHDX-RELATED"/>
    <property type="match status" value="1"/>
</dbReference>
<dbReference type="PROSITE" id="PS50928">
    <property type="entry name" value="ABC_TM1"/>
    <property type="match status" value="1"/>
</dbReference>
<evidence type="ECO:0000259" key="10">
    <source>
        <dbReference type="PROSITE" id="PS50928"/>
    </source>
</evidence>
<dbReference type="RefSeq" id="WP_004599981.1">
    <property type="nucleotide sequence ID" value="NZ_HF541865.1"/>
</dbReference>
<evidence type="ECO:0000256" key="4">
    <source>
        <dbReference type="ARBA" id="ARBA00022475"/>
    </source>
</evidence>
<evidence type="ECO:0000256" key="7">
    <source>
        <dbReference type="ARBA" id="ARBA00022989"/>
    </source>
</evidence>
<dbReference type="InterPro" id="IPR035906">
    <property type="entry name" value="MetI-like_sf"/>
</dbReference>
<dbReference type="Pfam" id="PF00528">
    <property type="entry name" value="BPD_transp_1"/>
    <property type="match status" value="1"/>
</dbReference>
<dbReference type="InterPro" id="IPR000515">
    <property type="entry name" value="MetI-like"/>
</dbReference>
<dbReference type="CDD" id="cd06261">
    <property type="entry name" value="TM_PBP2"/>
    <property type="match status" value="1"/>
</dbReference>
<accession>I7L8C0</accession>
<evidence type="ECO:0000256" key="5">
    <source>
        <dbReference type="ARBA" id="ARBA00022692"/>
    </source>
</evidence>
<keyword evidence="7 9" id="KW-1133">Transmembrane helix</keyword>
<comment type="similarity">
    <text evidence="2">Belongs to the binding-protein-dependent transport system permease family. HisMQ subfamily.</text>
</comment>
<dbReference type="InterPro" id="IPR010065">
    <property type="entry name" value="AA_ABC_transptr_permease_3TM"/>
</dbReference>
<dbReference type="GO" id="GO:0043190">
    <property type="term" value="C:ATP-binding cassette (ABC) transporter complex"/>
    <property type="evidence" value="ECO:0007669"/>
    <property type="project" value="InterPro"/>
</dbReference>
<dbReference type="eggNOG" id="COG0765">
    <property type="taxonomic scope" value="Bacteria"/>
</dbReference>
<protein>
    <submittedName>
        <fullName evidence="12">His/Glu/Gln/Arg/opine family amino ABC transporter, permease, 3-TM region</fullName>
    </submittedName>
    <submittedName>
        <fullName evidence="11">Putative amino-acid ABC transporter permease protein patM</fullName>
    </submittedName>
</protein>
<organism evidence="11 14">
    <name type="scientific">Corynebacterium otitidis ATCC 51513</name>
    <dbReference type="NCBI Taxonomy" id="883169"/>
    <lineage>
        <taxon>Bacteria</taxon>
        <taxon>Bacillati</taxon>
        <taxon>Actinomycetota</taxon>
        <taxon>Actinomycetes</taxon>
        <taxon>Mycobacteriales</taxon>
        <taxon>Corynebacteriaceae</taxon>
        <taxon>Corynebacterium</taxon>
    </lineage>
</organism>
<dbReference type="PANTHER" id="PTHR30614">
    <property type="entry name" value="MEMBRANE COMPONENT OF AMINO ACID ABC TRANSPORTER"/>
    <property type="match status" value="1"/>
</dbReference>
<keyword evidence="3 9" id="KW-0813">Transport</keyword>
<evidence type="ECO:0000313" key="14">
    <source>
        <dbReference type="Proteomes" id="UP000011016"/>
    </source>
</evidence>
<evidence type="ECO:0000256" key="2">
    <source>
        <dbReference type="ARBA" id="ARBA00010072"/>
    </source>
</evidence>
<dbReference type="EMBL" id="AHAE01000005">
    <property type="protein sequence ID" value="EJZ82980.1"/>
    <property type="molecule type" value="Genomic_DNA"/>
</dbReference>
<dbReference type="Proteomes" id="UP000011016">
    <property type="component" value="Unassembled WGS sequence"/>
</dbReference>
<reference evidence="12 13" key="2">
    <citation type="submission" date="2012-08" db="EMBL/GenBank/DDBJ databases">
        <title>The Genome Sequence of Turicella otitidis ATCC 51513.</title>
        <authorList>
            <consortium name="The Broad Institute Genome Sequencing Platform"/>
            <person name="Earl A."/>
            <person name="Ward D."/>
            <person name="Feldgarden M."/>
            <person name="Gevers D."/>
            <person name="Huys G."/>
            <person name="Walker B."/>
            <person name="Young S.K."/>
            <person name="Zeng Q."/>
            <person name="Gargeya S."/>
            <person name="Fitzgerald M."/>
            <person name="Haas B."/>
            <person name="Abouelleil A."/>
            <person name="Alvarado L."/>
            <person name="Arachchi H.M."/>
            <person name="Berlin A.M."/>
            <person name="Chapman S.B."/>
            <person name="Goldberg J."/>
            <person name="Griggs A."/>
            <person name="Gujja S."/>
            <person name="Hansen M."/>
            <person name="Howarth C."/>
            <person name="Imamovic A."/>
            <person name="Larimer J."/>
            <person name="McCowen C."/>
            <person name="Montmayeur A."/>
            <person name="Murphy C."/>
            <person name="Neiman D."/>
            <person name="Pearson M."/>
            <person name="Priest M."/>
            <person name="Roberts A."/>
            <person name="Saif S."/>
            <person name="Shea T."/>
            <person name="Sisk P."/>
            <person name="Sykes S."/>
            <person name="Wortman J."/>
            <person name="Nusbaum C."/>
            <person name="Birren B."/>
        </authorList>
    </citation>
    <scope>NUCLEOTIDE SEQUENCE [LARGE SCALE GENOMIC DNA]</scope>
    <source>
        <strain evidence="12 13">ATCC 51513</strain>
    </source>
</reference>
<feature type="transmembrane region" description="Helical" evidence="9">
    <location>
        <begin position="190"/>
        <end position="212"/>
    </location>
</feature>
<evidence type="ECO:0000256" key="1">
    <source>
        <dbReference type="ARBA" id="ARBA00004651"/>
    </source>
</evidence>
<dbReference type="SUPFAM" id="SSF161098">
    <property type="entry name" value="MetI-like"/>
    <property type="match status" value="1"/>
</dbReference>
<name>I7L8C0_9CORY</name>
<dbReference type="GO" id="GO:0006865">
    <property type="term" value="P:amino acid transport"/>
    <property type="evidence" value="ECO:0007669"/>
    <property type="project" value="UniProtKB-KW"/>
</dbReference>
<evidence type="ECO:0000313" key="11">
    <source>
        <dbReference type="EMBL" id="CCI83142.1"/>
    </source>
</evidence>
<feature type="transmembrane region" description="Helical" evidence="9">
    <location>
        <begin position="20"/>
        <end position="48"/>
    </location>
</feature>
<dbReference type="Gene3D" id="1.10.3720.10">
    <property type="entry name" value="MetI-like"/>
    <property type="match status" value="1"/>
</dbReference>
<dbReference type="InterPro" id="IPR043429">
    <property type="entry name" value="ArtM/GltK/GlnP/TcyL/YhdX-like"/>
</dbReference>
<dbReference type="PATRIC" id="fig|883169.3.peg.86"/>
<dbReference type="GO" id="GO:0022857">
    <property type="term" value="F:transmembrane transporter activity"/>
    <property type="evidence" value="ECO:0007669"/>
    <property type="project" value="InterPro"/>
</dbReference>
<evidence type="ECO:0000256" key="6">
    <source>
        <dbReference type="ARBA" id="ARBA00022970"/>
    </source>
</evidence>
<feature type="transmembrane region" description="Helical" evidence="9">
    <location>
        <begin position="69"/>
        <end position="100"/>
    </location>
</feature>
<evidence type="ECO:0000256" key="8">
    <source>
        <dbReference type="ARBA" id="ARBA00023136"/>
    </source>
</evidence>
<evidence type="ECO:0000256" key="3">
    <source>
        <dbReference type="ARBA" id="ARBA00022448"/>
    </source>
</evidence>
<evidence type="ECO:0000256" key="9">
    <source>
        <dbReference type="RuleBase" id="RU363032"/>
    </source>
</evidence>
<dbReference type="NCBIfam" id="TIGR01726">
    <property type="entry name" value="HEQRo_perm_3TM"/>
    <property type="match status" value="1"/>
</dbReference>
<proteinExistence type="inferred from homology"/>
<dbReference type="OrthoDB" id="9814902at2"/>
<sequence length="221" mass="23335">MFLGVDLGVVAENIQLYGKAALLTVGIGVTGTVIALVVGAACAFVQYFRVPVAGQLAAGYIELSRNTPLLVQLVFLYYGLPRLGIVLSGTQCAIIGLAFLGGSYMAESLRSGLEDVPAIQRQSALALGLSTPQAFGRVLLPQAVATAMPGLTANVIFLIKETSVVSVIAVPDLVYRANEQIGNDYTTREALVLLVGFYLLILVPVALVGRWLEGRTRRVAA</sequence>
<keyword evidence="13" id="KW-1185">Reference proteome</keyword>
<dbReference type="EMBL" id="CAJZ01000053">
    <property type="protein sequence ID" value="CCI83142.1"/>
    <property type="molecule type" value="Genomic_DNA"/>
</dbReference>
<dbReference type="HOGENOM" id="CLU_019602_1_0_11"/>
<dbReference type="STRING" id="29321.AAV33_06635"/>
<dbReference type="AlphaFoldDB" id="I7L8C0"/>
<gene>
    <name evidence="11" type="primary">patM</name>
    <name evidence="11" type="ORF">BN46_0394</name>
    <name evidence="12" type="ORF">HMPREF9719_00091</name>
</gene>
<keyword evidence="4" id="KW-1003">Cell membrane</keyword>